<dbReference type="AlphaFoldDB" id="A0A5D2ELY4"/>
<gene>
    <name evidence="3" type="ORF">ES288_A11G172800v1</name>
</gene>
<accession>A0A5D2ELY4</accession>
<name>A0A5D2ELY4_GOSDA</name>
<keyword evidence="4" id="KW-1185">Reference proteome</keyword>
<feature type="chain" id="PRO_5022685866" description="Phytosulfokine-beta" evidence="2">
    <location>
        <begin position="28"/>
        <end position="71"/>
    </location>
</feature>
<keyword evidence="2" id="KW-0732">Signal</keyword>
<feature type="region of interest" description="Disordered" evidence="1">
    <location>
        <begin position="29"/>
        <end position="58"/>
    </location>
</feature>
<evidence type="ECO:0000313" key="3">
    <source>
        <dbReference type="EMBL" id="TYG94247.1"/>
    </source>
</evidence>
<evidence type="ECO:0000313" key="4">
    <source>
        <dbReference type="Proteomes" id="UP000323506"/>
    </source>
</evidence>
<evidence type="ECO:0008006" key="5">
    <source>
        <dbReference type="Google" id="ProtNLM"/>
    </source>
</evidence>
<sequence length="71" mass="7921">MAVSRRMIVFCFITLVVCSFLVKASNASQNDHGCNHGGAQPGDSQRCEDTPEDEDDFDDTFKLVNNIKIRI</sequence>
<proteinExistence type="predicted"/>
<dbReference type="Proteomes" id="UP000323506">
    <property type="component" value="Chromosome A11"/>
</dbReference>
<dbReference type="EMBL" id="CM017698">
    <property type="protein sequence ID" value="TYG94247.1"/>
    <property type="molecule type" value="Genomic_DNA"/>
</dbReference>
<protein>
    <recommendedName>
        <fullName evidence="5">Phytosulfokine-beta</fullName>
    </recommendedName>
</protein>
<organism evidence="3 4">
    <name type="scientific">Gossypium darwinii</name>
    <name type="common">Darwin's cotton</name>
    <name type="synonym">Gossypium barbadense var. darwinii</name>
    <dbReference type="NCBI Taxonomy" id="34276"/>
    <lineage>
        <taxon>Eukaryota</taxon>
        <taxon>Viridiplantae</taxon>
        <taxon>Streptophyta</taxon>
        <taxon>Embryophyta</taxon>
        <taxon>Tracheophyta</taxon>
        <taxon>Spermatophyta</taxon>
        <taxon>Magnoliopsida</taxon>
        <taxon>eudicotyledons</taxon>
        <taxon>Gunneridae</taxon>
        <taxon>Pentapetalae</taxon>
        <taxon>rosids</taxon>
        <taxon>malvids</taxon>
        <taxon>Malvales</taxon>
        <taxon>Malvaceae</taxon>
        <taxon>Malvoideae</taxon>
        <taxon>Gossypium</taxon>
    </lineage>
</organism>
<evidence type="ECO:0000256" key="1">
    <source>
        <dbReference type="SAM" id="MobiDB-lite"/>
    </source>
</evidence>
<feature type="signal peptide" evidence="2">
    <location>
        <begin position="1"/>
        <end position="27"/>
    </location>
</feature>
<reference evidence="3 4" key="1">
    <citation type="submission" date="2019-06" db="EMBL/GenBank/DDBJ databases">
        <title>WGS assembly of Gossypium darwinii.</title>
        <authorList>
            <person name="Chen Z.J."/>
            <person name="Sreedasyam A."/>
            <person name="Ando A."/>
            <person name="Song Q."/>
            <person name="De L."/>
            <person name="Hulse-Kemp A."/>
            <person name="Ding M."/>
            <person name="Ye W."/>
            <person name="Kirkbride R."/>
            <person name="Jenkins J."/>
            <person name="Plott C."/>
            <person name="Lovell J."/>
            <person name="Lin Y.-M."/>
            <person name="Vaughn R."/>
            <person name="Liu B."/>
            <person name="Li W."/>
            <person name="Simpson S."/>
            <person name="Scheffler B."/>
            <person name="Saski C."/>
            <person name="Grover C."/>
            <person name="Hu G."/>
            <person name="Conover J."/>
            <person name="Carlson J."/>
            <person name="Shu S."/>
            <person name="Boston L."/>
            <person name="Williams M."/>
            <person name="Peterson D."/>
            <person name="Mcgee K."/>
            <person name="Jones D."/>
            <person name="Wendel J."/>
            <person name="Stelly D."/>
            <person name="Grimwood J."/>
            <person name="Schmutz J."/>
        </authorList>
    </citation>
    <scope>NUCLEOTIDE SEQUENCE [LARGE SCALE GENOMIC DNA]</scope>
    <source>
        <strain evidence="3">1808015.09</strain>
    </source>
</reference>
<evidence type="ECO:0000256" key="2">
    <source>
        <dbReference type="SAM" id="SignalP"/>
    </source>
</evidence>